<keyword evidence="2" id="KW-1185">Reference proteome</keyword>
<comment type="caution">
    <text evidence="1">The sequence shown here is derived from an EMBL/GenBank/DDBJ whole genome shotgun (WGS) entry which is preliminary data.</text>
</comment>
<gene>
    <name evidence="1" type="ORF">GK108_10210</name>
</gene>
<evidence type="ECO:0000313" key="1">
    <source>
        <dbReference type="EMBL" id="NDU95244.1"/>
    </source>
</evidence>
<organism evidence="1 2">
    <name type="scientific">Spirosoma terrae</name>
    <dbReference type="NCBI Taxonomy" id="1968276"/>
    <lineage>
        <taxon>Bacteria</taxon>
        <taxon>Pseudomonadati</taxon>
        <taxon>Bacteroidota</taxon>
        <taxon>Cytophagia</taxon>
        <taxon>Cytophagales</taxon>
        <taxon>Cytophagaceae</taxon>
        <taxon>Spirosoma</taxon>
    </lineage>
</organism>
<protein>
    <submittedName>
        <fullName evidence="1">Uncharacterized protein</fullName>
    </submittedName>
</protein>
<dbReference type="RefSeq" id="WP_163946798.1">
    <property type="nucleotide sequence ID" value="NZ_JAAFZH010000003.1"/>
</dbReference>
<accession>A0A6L9L444</accession>
<reference evidence="1 2" key="1">
    <citation type="submission" date="2020-02" db="EMBL/GenBank/DDBJ databases">
        <title>Draft genome sequence of two Spirosoma agri KCTC 52727 and Spirosoma terrae KCTC 52035.</title>
        <authorList>
            <person name="Rojas J."/>
            <person name="Ambika Manirajan B."/>
            <person name="Suarez C."/>
            <person name="Ratering S."/>
            <person name="Schnell S."/>
        </authorList>
    </citation>
    <scope>NUCLEOTIDE SEQUENCE [LARGE SCALE GENOMIC DNA]</scope>
    <source>
        <strain evidence="1 2">KCTC 52035</strain>
    </source>
</reference>
<evidence type="ECO:0000313" key="2">
    <source>
        <dbReference type="Proteomes" id="UP000474175"/>
    </source>
</evidence>
<dbReference type="EMBL" id="JAAFZH010000003">
    <property type="protein sequence ID" value="NDU95244.1"/>
    <property type="molecule type" value="Genomic_DNA"/>
</dbReference>
<name>A0A6L9L444_9BACT</name>
<proteinExistence type="predicted"/>
<sequence length="311" mass="36822">MGKLEDYELDASKRADEYLIKVSDLTEQSILNILTICPVIHYKTLNQLKDGDEQLMPCEVDALIFKYKSTNQAHCCDELMELALNTSILTVLRIKNINIDSIGQRELFHLMIHDLIARIIKLRDLIERWAYYTKCVRETYSGSSWDIFHIIDKMTFVRITAYSIHSYMNRLIPETIHIKELQTETTINQFNNMPMRDVEKWFMQLSKRQNKQGELILTENEIDHFIRRAFLNTDLPKLNANYGNGGKWNFIRIFYEFYEKCTSGREIIDDRPNIRDEYIKLLINNFEGFSFDEVKENFAKSKNSGQTWKLK</sequence>
<dbReference type="AlphaFoldDB" id="A0A6L9L444"/>
<dbReference type="Proteomes" id="UP000474175">
    <property type="component" value="Unassembled WGS sequence"/>
</dbReference>